<name>A0A090VEC8_9FLAO</name>
<protein>
    <submittedName>
        <fullName evidence="1">GldB protein</fullName>
    </submittedName>
</protein>
<sequence length="321" mass="37903">MKQLSLIILVAICVFSCKKKSDIELALENNKIDISVERFDQFFAQTNLEELPKLKKVYPFMFPAAIPDSIWIEKVNDTLQQELSGEVDKVFVNYQNTEEDLEELLSYIHYYFPEFNTPRVITTTSNVDYRNRVIVTDTIVLVALDAYLGKDHYFYQSIPKYISEDLRKEQIVVDVAEEYAKKHVFQPERKTLLDEMIYFGKILYFKDQVIPFKLENERISYTQDELTWVKNNESSVWQYFVERELLYSTNSKLPNRFINPAPFSKFYLEGIDGESPGKIGQYIGWQIVRAYMDNNDTSFKDMLIMNAEELFNKSKFKPKKK</sequence>
<dbReference type="EMBL" id="BBNQ01000006">
    <property type="protein sequence ID" value="GAL62403.1"/>
    <property type="molecule type" value="Genomic_DNA"/>
</dbReference>
<dbReference type="AlphaFoldDB" id="A0A090VEC8"/>
<gene>
    <name evidence="1" type="ORF">JCM19300_2456</name>
</gene>
<evidence type="ECO:0000313" key="2">
    <source>
        <dbReference type="Proteomes" id="UP000029644"/>
    </source>
</evidence>
<proteinExistence type="predicted"/>
<dbReference type="Proteomes" id="UP000029644">
    <property type="component" value="Unassembled WGS sequence"/>
</dbReference>
<dbReference type="InterPro" id="IPR019853">
    <property type="entry name" value="GldB-like"/>
</dbReference>
<dbReference type="NCBIfam" id="TIGR03514">
    <property type="entry name" value="GldB_lipo"/>
    <property type="match status" value="1"/>
</dbReference>
<accession>A0A090VEC8</accession>
<evidence type="ECO:0000313" key="1">
    <source>
        <dbReference type="EMBL" id="GAL62403.1"/>
    </source>
</evidence>
<reference evidence="1 2" key="1">
    <citation type="journal article" date="2014" name="Genome Announc.">
        <title>Draft Genome Sequences of Marine Flavobacterium Algibacter lectus Strains SS8 and NR4.</title>
        <authorList>
            <person name="Takatani N."/>
            <person name="Nakanishi M."/>
            <person name="Meirelles P."/>
            <person name="Mino S."/>
            <person name="Suda W."/>
            <person name="Oshima K."/>
            <person name="Hattori M."/>
            <person name="Ohkuma M."/>
            <person name="Hosokawa M."/>
            <person name="Miyashita K."/>
            <person name="Thompson F.L."/>
            <person name="Niwa A."/>
            <person name="Sawabe T."/>
            <person name="Sawabe T."/>
        </authorList>
    </citation>
    <scope>NUCLEOTIDE SEQUENCE [LARGE SCALE GENOMIC DNA]</scope>
    <source>
        <strain evidence="1 2">JCM 19300</strain>
    </source>
</reference>
<organism evidence="1 2">
    <name type="scientific">Algibacter lectus</name>
    <dbReference type="NCBI Taxonomy" id="221126"/>
    <lineage>
        <taxon>Bacteria</taxon>
        <taxon>Pseudomonadati</taxon>
        <taxon>Bacteroidota</taxon>
        <taxon>Flavobacteriia</taxon>
        <taxon>Flavobacteriales</taxon>
        <taxon>Flavobacteriaceae</taxon>
        <taxon>Algibacter</taxon>
    </lineage>
</organism>
<comment type="caution">
    <text evidence="1">The sequence shown here is derived from an EMBL/GenBank/DDBJ whole genome shotgun (WGS) entry which is preliminary data.</text>
</comment>
<dbReference type="Pfam" id="PF25594">
    <property type="entry name" value="GldB_lipo"/>
    <property type="match status" value="1"/>
</dbReference>
<dbReference type="OrthoDB" id="976022at2"/>
<dbReference type="RefSeq" id="WP_042504280.1">
    <property type="nucleotide sequence ID" value="NZ_BBNQ01000006.1"/>
</dbReference>